<dbReference type="InterPro" id="IPR036052">
    <property type="entry name" value="TrpB-like_PALP_sf"/>
</dbReference>
<accession>A0A2M8QBA8</accession>
<evidence type="ECO:0000256" key="2">
    <source>
        <dbReference type="ARBA" id="ARBA00022898"/>
    </source>
</evidence>
<protein>
    <submittedName>
        <fullName evidence="4">Threonine synthase</fullName>
        <ecNumber evidence="4">4.2.3.1</ecNumber>
    </submittedName>
</protein>
<organism evidence="4 5">
    <name type="scientific">Candidatus Thermofonsia Clade 3 bacterium</name>
    <dbReference type="NCBI Taxonomy" id="2364212"/>
    <lineage>
        <taxon>Bacteria</taxon>
        <taxon>Bacillati</taxon>
        <taxon>Chloroflexota</taxon>
        <taxon>Candidatus Thermofontia</taxon>
        <taxon>Candidatus Thermofonsia Clade 3</taxon>
    </lineage>
</organism>
<sequence>RHAELFPDAHTIAPGIRVPVAIGDYLILDAVRQSGGTAVAVSDAEILRDMREMAQWAGVFASPEGAATLSAYKRLRAGGFLSPDDTTVLFSCGSAFKNAELITPPPLPVLDPHRPDVLDMLD</sequence>
<proteinExistence type="predicted"/>
<gene>
    <name evidence="4" type="ORF">CUN48_10315</name>
</gene>
<keyword evidence="2" id="KW-0663">Pyridoxal phosphate</keyword>
<dbReference type="Proteomes" id="UP000230790">
    <property type="component" value="Unassembled WGS sequence"/>
</dbReference>
<dbReference type="Pfam" id="PF00291">
    <property type="entry name" value="PALP"/>
    <property type="match status" value="1"/>
</dbReference>
<keyword evidence="4" id="KW-0456">Lyase</keyword>
<dbReference type="EMBL" id="PGTN01000067">
    <property type="protein sequence ID" value="PJF47103.1"/>
    <property type="molecule type" value="Genomic_DNA"/>
</dbReference>
<name>A0A2M8QBA8_9CHLR</name>
<dbReference type="GO" id="GO:0004795">
    <property type="term" value="F:threonine synthase activity"/>
    <property type="evidence" value="ECO:0007669"/>
    <property type="project" value="UniProtKB-EC"/>
</dbReference>
<feature type="non-terminal residue" evidence="4">
    <location>
        <position position="1"/>
    </location>
</feature>
<comment type="caution">
    <text evidence="4">The sequence shown here is derived from an EMBL/GenBank/DDBJ whole genome shotgun (WGS) entry which is preliminary data.</text>
</comment>
<dbReference type="AlphaFoldDB" id="A0A2M8QBA8"/>
<comment type="cofactor">
    <cofactor evidence="1">
        <name>pyridoxal 5'-phosphate</name>
        <dbReference type="ChEBI" id="CHEBI:597326"/>
    </cofactor>
</comment>
<dbReference type="EC" id="4.2.3.1" evidence="4"/>
<dbReference type="SUPFAM" id="SSF53686">
    <property type="entry name" value="Tryptophan synthase beta subunit-like PLP-dependent enzymes"/>
    <property type="match status" value="1"/>
</dbReference>
<reference evidence="4 5" key="1">
    <citation type="submission" date="2017-11" db="EMBL/GenBank/DDBJ databases">
        <title>Evolution of Phototrophy in the Chloroflexi Phylum Driven by Horizontal Gene Transfer.</title>
        <authorList>
            <person name="Ward L.M."/>
            <person name="Hemp J."/>
            <person name="Shih P.M."/>
            <person name="Mcglynn S.E."/>
            <person name="Fischer W."/>
        </authorList>
    </citation>
    <scope>NUCLEOTIDE SEQUENCE [LARGE SCALE GENOMIC DNA]</scope>
    <source>
        <strain evidence="4">JP3_7</strain>
    </source>
</reference>
<evidence type="ECO:0000256" key="1">
    <source>
        <dbReference type="ARBA" id="ARBA00001933"/>
    </source>
</evidence>
<evidence type="ECO:0000259" key="3">
    <source>
        <dbReference type="Pfam" id="PF00291"/>
    </source>
</evidence>
<dbReference type="Gene3D" id="3.40.50.1100">
    <property type="match status" value="1"/>
</dbReference>
<feature type="domain" description="Tryptophan synthase beta chain-like PALP" evidence="3">
    <location>
        <begin position="8"/>
        <end position="93"/>
    </location>
</feature>
<dbReference type="GO" id="GO:1901605">
    <property type="term" value="P:alpha-amino acid metabolic process"/>
    <property type="evidence" value="ECO:0007669"/>
    <property type="project" value="UniProtKB-ARBA"/>
</dbReference>
<evidence type="ECO:0000313" key="4">
    <source>
        <dbReference type="EMBL" id="PJF47103.1"/>
    </source>
</evidence>
<dbReference type="InterPro" id="IPR001926">
    <property type="entry name" value="TrpB-like_PALP"/>
</dbReference>
<evidence type="ECO:0000313" key="5">
    <source>
        <dbReference type="Proteomes" id="UP000230790"/>
    </source>
</evidence>